<organism evidence="2 3">
    <name type="scientific">Pseudalgibacter alginicilyticus</name>
    <dbReference type="NCBI Taxonomy" id="1736674"/>
    <lineage>
        <taxon>Bacteria</taxon>
        <taxon>Pseudomonadati</taxon>
        <taxon>Bacteroidota</taxon>
        <taxon>Flavobacteriia</taxon>
        <taxon>Flavobacteriales</taxon>
        <taxon>Flavobacteriaceae</taxon>
        <taxon>Pseudalgibacter</taxon>
    </lineage>
</organism>
<evidence type="ECO:0000313" key="2">
    <source>
        <dbReference type="EMBL" id="ALJ04921.1"/>
    </source>
</evidence>
<protein>
    <recommendedName>
        <fullName evidence="4">Beta-carotene 15,15'-monooxygenase</fullName>
    </recommendedName>
</protein>
<keyword evidence="1" id="KW-0812">Transmembrane</keyword>
<feature type="transmembrane region" description="Helical" evidence="1">
    <location>
        <begin position="133"/>
        <end position="156"/>
    </location>
</feature>
<keyword evidence="1" id="KW-1133">Transmembrane helix</keyword>
<feature type="transmembrane region" description="Helical" evidence="1">
    <location>
        <begin position="91"/>
        <end position="113"/>
    </location>
</feature>
<dbReference type="EMBL" id="CP012898">
    <property type="protein sequence ID" value="ALJ04921.1"/>
    <property type="molecule type" value="Genomic_DNA"/>
</dbReference>
<name>A0A0P0CFJ6_9FLAO</name>
<keyword evidence="3" id="KW-1185">Reference proteome</keyword>
<sequence>MDIMTTLLEKINNAKALDFGDILSRTFELFKKTWLQGFLLMLCIFVVAIPIFVVIYMPMYTALTEQMQNGNYDPNEVSNLMMQTDSFRYQILGLTFVLSFLSTTLIAGFYRIIKKIDFNEPFSGMDLFYYFKGQYSGKILTIAALSFLVSLINFAFEKFLGPETASILGGVIAIIFSVYSTLFVVLFAFNPELESTEIFSLGFNLGTRKWMIVFGLMIITGIIGFFGIILCGVGMLFTFSIIYLPPYFIYKDVIGFNEKSEIEQIGEVE</sequence>
<gene>
    <name evidence="2" type="ORF">APS56_07205</name>
</gene>
<evidence type="ECO:0000256" key="1">
    <source>
        <dbReference type="SAM" id="Phobius"/>
    </source>
</evidence>
<feature type="transmembrane region" description="Helical" evidence="1">
    <location>
        <begin position="168"/>
        <end position="190"/>
    </location>
</feature>
<feature type="transmembrane region" description="Helical" evidence="1">
    <location>
        <begin position="210"/>
        <end position="243"/>
    </location>
</feature>
<dbReference type="Proteomes" id="UP000057981">
    <property type="component" value="Chromosome"/>
</dbReference>
<keyword evidence="1" id="KW-0472">Membrane</keyword>
<reference evidence="2 3" key="1">
    <citation type="submission" date="2015-10" db="EMBL/GenBank/DDBJ databases">
        <authorList>
            <person name="Gilbert D.G."/>
        </authorList>
    </citation>
    <scope>NUCLEOTIDE SEQUENCE [LARGE SCALE GENOMIC DNA]</scope>
    <source>
        <strain evidence="3">HZ-22</strain>
    </source>
</reference>
<dbReference type="KEGG" id="ahz:APS56_07205"/>
<accession>A0A0P0CFJ6</accession>
<evidence type="ECO:0008006" key="4">
    <source>
        <dbReference type="Google" id="ProtNLM"/>
    </source>
</evidence>
<evidence type="ECO:0000313" key="3">
    <source>
        <dbReference type="Proteomes" id="UP000057981"/>
    </source>
</evidence>
<dbReference type="AlphaFoldDB" id="A0A0P0CFJ6"/>
<dbReference type="STRING" id="1736674.APS56_07205"/>
<feature type="transmembrane region" description="Helical" evidence="1">
    <location>
        <begin position="34"/>
        <end position="57"/>
    </location>
</feature>
<proteinExistence type="predicted"/>